<dbReference type="SUPFAM" id="SSF53335">
    <property type="entry name" value="S-adenosyl-L-methionine-dependent methyltransferases"/>
    <property type="match status" value="1"/>
</dbReference>
<dbReference type="EMBL" id="CP048222">
    <property type="protein sequence ID" value="QHT70538.1"/>
    <property type="molecule type" value="Genomic_DNA"/>
</dbReference>
<dbReference type="PANTHER" id="PTHR40036:SF1">
    <property type="entry name" value="MACROCIN O-METHYLTRANSFERASE"/>
    <property type="match status" value="1"/>
</dbReference>
<name>A0A6C0GR46_9BACT</name>
<evidence type="ECO:0008006" key="3">
    <source>
        <dbReference type="Google" id="ProtNLM"/>
    </source>
</evidence>
<dbReference type="KEGG" id="rhoz:GXP67_29750"/>
<dbReference type="InterPro" id="IPR008884">
    <property type="entry name" value="TylF_MeTrfase"/>
</dbReference>
<sequence>MKEQIKNILKSFNIELRKVYQDEIRQRDSIKEAQNLYQKYRNYTMIPEREFIDNIELCRNHSHIEGAVVECGVWRGGMIAAVAEVVGNNRSYYLFDSFEGLPEVKEIDGEAAKAWQNNKNSPGYYDNCKAEEMYARQAMQLAKAEQFVTVKGWFSETLPKNNIAGKIAILRLDGDWYESTMDCLENLYDKVITGGIIIIDDYYMWDGCARAVHDFLSKRKSSERIYTSKNGVCYLLKK</sequence>
<evidence type="ECO:0000313" key="1">
    <source>
        <dbReference type="EMBL" id="QHT70538.1"/>
    </source>
</evidence>
<dbReference type="RefSeq" id="WP_162446515.1">
    <property type="nucleotide sequence ID" value="NZ_CP048222.1"/>
</dbReference>
<proteinExistence type="predicted"/>
<dbReference type="PANTHER" id="PTHR40036">
    <property type="entry name" value="MACROCIN O-METHYLTRANSFERASE"/>
    <property type="match status" value="1"/>
</dbReference>
<gene>
    <name evidence="1" type="ORF">GXP67_29750</name>
</gene>
<reference evidence="1 2" key="1">
    <citation type="submission" date="2020-01" db="EMBL/GenBank/DDBJ databases">
        <authorList>
            <person name="Kim M.K."/>
        </authorList>
    </citation>
    <scope>NUCLEOTIDE SEQUENCE [LARGE SCALE GENOMIC DNA]</scope>
    <source>
        <strain evidence="1 2">172606-1</strain>
    </source>
</reference>
<dbReference type="Pfam" id="PF05711">
    <property type="entry name" value="TylF"/>
    <property type="match status" value="1"/>
</dbReference>
<dbReference type="Proteomes" id="UP000480178">
    <property type="component" value="Chromosome"/>
</dbReference>
<dbReference type="Gene3D" id="3.40.50.150">
    <property type="entry name" value="Vaccinia Virus protein VP39"/>
    <property type="match status" value="1"/>
</dbReference>
<keyword evidence="2" id="KW-1185">Reference proteome</keyword>
<dbReference type="AlphaFoldDB" id="A0A6C0GR46"/>
<dbReference type="InterPro" id="IPR029063">
    <property type="entry name" value="SAM-dependent_MTases_sf"/>
</dbReference>
<evidence type="ECO:0000313" key="2">
    <source>
        <dbReference type="Proteomes" id="UP000480178"/>
    </source>
</evidence>
<protein>
    <recommendedName>
        <fullName evidence="3">Macrocin O-methyltransferase</fullName>
    </recommendedName>
</protein>
<organism evidence="1 2">
    <name type="scientific">Rhodocytophaga rosea</name>
    <dbReference type="NCBI Taxonomy" id="2704465"/>
    <lineage>
        <taxon>Bacteria</taxon>
        <taxon>Pseudomonadati</taxon>
        <taxon>Bacteroidota</taxon>
        <taxon>Cytophagia</taxon>
        <taxon>Cytophagales</taxon>
        <taxon>Rhodocytophagaceae</taxon>
        <taxon>Rhodocytophaga</taxon>
    </lineage>
</organism>
<accession>A0A6C0GR46</accession>